<dbReference type="Pfam" id="PF21623">
    <property type="entry name" value="HK_sensor_dom_bact"/>
    <property type="match status" value="1"/>
</dbReference>
<dbReference type="Pfam" id="PF00990">
    <property type="entry name" value="GGDEF"/>
    <property type="match status" value="1"/>
</dbReference>
<name>A0A1G5CVZ1_9BACT</name>
<evidence type="ECO:0000259" key="2">
    <source>
        <dbReference type="PROSITE" id="PS50887"/>
    </source>
</evidence>
<dbReference type="SMART" id="SM00267">
    <property type="entry name" value="GGDEF"/>
    <property type="match status" value="1"/>
</dbReference>
<dbReference type="PROSITE" id="PS50887">
    <property type="entry name" value="GGDEF"/>
    <property type="match status" value="1"/>
</dbReference>
<dbReference type="Gene3D" id="3.30.70.270">
    <property type="match status" value="1"/>
</dbReference>
<reference evidence="3 4" key="1">
    <citation type="submission" date="2016-10" db="EMBL/GenBank/DDBJ databases">
        <authorList>
            <person name="de Groot N.N."/>
        </authorList>
    </citation>
    <scope>NUCLEOTIDE SEQUENCE [LARGE SCALE GENOMIC DNA]</scope>
    <source>
        <strain evidence="3 4">AA1</strain>
    </source>
</reference>
<dbReference type="EMBL" id="FMUX01000003">
    <property type="protein sequence ID" value="SCY06615.1"/>
    <property type="molecule type" value="Genomic_DNA"/>
</dbReference>
<dbReference type="PANTHER" id="PTHR46663:SF2">
    <property type="entry name" value="GGDEF DOMAIN-CONTAINING PROTEIN"/>
    <property type="match status" value="1"/>
</dbReference>
<dbReference type="SUPFAM" id="SSF103190">
    <property type="entry name" value="Sensory domain-like"/>
    <property type="match status" value="2"/>
</dbReference>
<dbReference type="AlphaFoldDB" id="A0A1G5CVZ1"/>
<keyword evidence="1" id="KW-0812">Transmembrane</keyword>
<dbReference type="InterPro" id="IPR029151">
    <property type="entry name" value="Sensor-like_sf"/>
</dbReference>
<accession>A0A1G5CVZ1</accession>
<gene>
    <name evidence="3" type="ORF">SAMN05216233_103246</name>
</gene>
<dbReference type="Gene3D" id="3.30.450.20">
    <property type="entry name" value="PAS domain"/>
    <property type="match status" value="2"/>
</dbReference>
<dbReference type="STRING" id="419481.SAMN05216233_103246"/>
<feature type="transmembrane region" description="Helical" evidence="1">
    <location>
        <begin position="14"/>
        <end position="35"/>
    </location>
</feature>
<proteinExistence type="predicted"/>
<evidence type="ECO:0000313" key="4">
    <source>
        <dbReference type="Proteomes" id="UP000198870"/>
    </source>
</evidence>
<keyword evidence="1" id="KW-0472">Membrane</keyword>
<dbReference type="InterPro" id="IPR029787">
    <property type="entry name" value="Nucleotide_cyclase"/>
</dbReference>
<feature type="domain" description="GGDEF" evidence="2">
    <location>
        <begin position="390"/>
        <end position="523"/>
    </location>
</feature>
<dbReference type="SUPFAM" id="SSF55073">
    <property type="entry name" value="Nucleotide cyclase"/>
    <property type="match status" value="1"/>
</dbReference>
<dbReference type="InterPro" id="IPR052163">
    <property type="entry name" value="DGC-Regulatory_Protein"/>
</dbReference>
<evidence type="ECO:0000256" key="1">
    <source>
        <dbReference type="SAM" id="Phobius"/>
    </source>
</evidence>
<dbReference type="InterPro" id="IPR043128">
    <property type="entry name" value="Rev_trsase/Diguanyl_cyclase"/>
</dbReference>
<dbReference type="InterPro" id="IPR048760">
    <property type="entry name" value="VP0354-like_sensor_dom"/>
</dbReference>
<sequence>MLRGEIPAVVYRNFLLILSGIALVLMGMVTGVYQWEKRELLYRVKVVERHNVDLQREMILRNMEVIRADLLFLARQNELIQLLETHDTGYRSMITEEYVAFSGNRGIYDQVRFIDAAGMEVCRVNYTEGRPVVVPDADLQSKKGQSYVRSSLALNRREVFVSPMDLNMENGEVEEPIKPMIRFGTPVFDLSGGKRGVVVLNYLGSHLLSELEELSKLSRGKILLVNRNGYWLKGLEPDDEWGFMREGRGDRTIVSRFPDTWQALSAAEEYQGMTDLGLFTGTTIRPSGTVSPPSGVTGSCYWKLLSYVPETELLKESRGFLVKLLGMAGVLFLASVLPAFLLAQARIRQAMDRRALIKMANFDTLTGLANRALFLDRLGHTLKRARRYHVRCALLFIDLDGFKSVNDTLGHEAGDEVLVETGARLRQAVRESDMVARHGGDEFTVILPEVREPADAVAVAEKVLAVLSRPFQAAGRERTIGASIGIGVFPEAGTTVDALLNQADSAMYEAKAGGKNRWVLYKPHES</sequence>
<dbReference type="PANTHER" id="PTHR46663">
    <property type="entry name" value="DIGUANYLATE CYCLASE DGCT-RELATED"/>
    <property type="match status" value="1"/>
</dbReference>
<keyword evidence="1" id="KW-1133">Transmembrane helix</keyword>
<protein>
    <submittedName>
        <fullName evidence="3">Diguanylate cyclase (GGDEF) domain-containing protein</fullName>
    </submittedName>
</protein>
<dbReference type="Proteomes" id="UP000198870">
    <property type="component" value="Unassembled WGS sequence"/>
</dbReference>
<dbReference type="FunFam" id="3.30.70.270:FF:000001">
    <property type="entry name" value="Diguanylate cyclase domain protein"/>
    <property type="match status" value="1"/>
</dbReference>
<evidence type="ECO:0000313" key="3">
    <source>
        <dbReference type="EMBL" id="SCY06615.1"/>
    </source>
</evidence>
<dbReference type="GO" id="GO:0003824">
    <property type="term" value="F:catalytic activity"/>
    <property type="evidence" value="ECO:0007669"/>
    <property type="project" value="UniProtKB-ARBA"/>
</dbReference>
<dbReference type="CDD" id="cd01949">
    <property type="entry name" value="GGDEF"/>
    <property type="match status" value="1"/>
</dbReference>
<dbReference type="RefSeq" id="WP_175469548.1">
    <property type="nucleotide sequence ID" value="NZ_FMUX01000003.1"/>
</dbReference>
<feature type="transmembrane region" description="Helical" evidence="1">
    <location>
        <begin position="320"/>
        <end position="343"/>
    </location>
</feature>
<dbReference type="InterPro" id="IPR000160">
    <property type="entry name" value="GGDEF_dom"/>
</dbReference>
<dbReference type="NCBIfam" id="TIGR00254">
    <property type="entry name" value="GGDEF"/>
    <property type="match status" value="1"/>
</dbReference>
<organism evidence="3 4">
    <name type="scientific">Desulfoluna spongiiphila</name>
    <dbReference type="NCBI Taxonomy" id="419481"/>
    <lineage>
        <taxon>Bacteria</taxon>
        <taxon>Pseudomonadati</taxon>
        <taxon>Thermodesulfobacteriota</taxon>
        <taxon>Desulfobacteria</taxon>
        <taxon>Desulfobacterales</taxon>
        <taxon>Desulfolunaceae</taxon>
        <taxon>Desulfoluna</taxon>
    </lineage>
</organism>
<keyword evidence="4" id="KW-1185">Reference proteome</keyword>